<keyword evidence="1" id="KW-0812">Transmembrane</keyword>
<name>A0A0S4TMT8_RALSL</name>
<dbReference type="AlphaFoldDB" id="A0A0S4TMT8"/>
<keyword evidence="1" id="KW-1133">Transmembrane helix</keyword>
<organism evidence="2">
    <name type="scientific">Ralstonia solanacearum</name>
    <name type="common">Pseudomonas solanacearum</name>
    <dbReference type="NCBI Taxonomy" id="305"/>
    <lineage>
        <taxon>Bacteria</taxon>
        <taxon>Pseudomonadati</taxon>
        <taxon>Pseudomonadota</taxon>
        <taxon>Betaproteobacteria</taxon>
        <taxon>Burkholderiales</taxon>
        <taxon>Burkholderiaceae</taxon>
        <taxon>Ralstonia</taxon>
        <taxon>Ralstonia solanacearum species complex</taxon>
    </lineage>
</organism>
<proteinExistence type="predicted"/>
<protein>
    <recommendedName>
        <fullName evidence="3">Transmembrane protein</fullName>
    </recommendedName>
</protein>
<gene>
    <name evidence="2" type="ORF">RUN39_v1_120010</name>
</gene>
<evidence type="ECO:0000256" key="1">
    <source>
        <dbReference type="SAM" id="Phobius"/>
    </source>
</evidence>
<feature type="transmembrane region" description="Helical" evidence="1">
    <location>
        <begin position="35"/>
        <end position="54"/>
    </location>
</feature>
<sequence length="135" mass="13883">MHYTLAPRTNAALIVLEAALALGCYLAAGTSSLPMWGGFASAGVCAGFLQSAALRRNVRALKVATSASQVRAALSTSIPGKAAIALLWAAGMAVAAMFLYGSKYATIPTLLGFYAIFSLGREVTAFPALLALRDA</sequence>
<evidence type="ECO:0008006" key="3">
    <source>
        <dbReference type="Google" id="ProtNLM"/>
    </source>
</evidence>
<feature type="transmembrane region" description="Helical" evidence="1">
    <location>
        <begin position="112"/>
        <end position="132"/>
    </location>
</feature>
<evidence type="ECO:0000313" key="2">
    <source>
        <dbReference type="EMBL" id="CUV11386.1"/>
    </source>
</evidence>
<dbReference type="EMBL" id="LN899819">
    <property type="protein sequence ID" value="CUV11386.1"/>
    <property type="molecule type" value="Genomic_DNA"/>
</dbReference>
<feature type="transmembrane region" description="Helical" evidence="1">
    <location>
        <begin position="12"/>
        <end position="29"/>
    </location>
</feature>
<accession>A0A0S4TMT8</accession>
<reference evidence="2" key="1">
    <citation type="submission" date="2015-10" db="EMBL/GenBank/DDBJ databases">
        <authorList>
            <person name="Gilbert D.G."/>
        </authorList>
    </citation>
    <scope>NUCLEOTIDE SEQUENCE</scope>
    <source>
        <strain evidence="2">Phyl III-seqv23</strain>
    </source>
</reference>
<feature type="transmembrane region" description="Helical" evidence="1">
    <location>
        <begin position="82"/>
        <end position="100"/>
    </location>
</feature>
<keyword evidence="1" id="KW-0472">Membrane</keyword>